<dbReference type="GO" id="GO:0005737">
    <property type="term" value="C:cytoplasm"/>
    <property type="evidence" value="ECO:0007669"/>
    <property type="project" value="UniProtKB-SubCell"/>
</dbReference>
<evidence type="ECO:0000256" key="5">
    <source>
        <dbReference type="ARBA" id="ARBA00024732"/>
    </source>
</evidence>
<evidence type="ECO:0000256" key="2">
    <source>
        <dbReference type="ARBA" id="ARBA00022490"/>
    </source>
</evidence>
<keyword evidence="3 6" id="KW-0808">Transferase</keyword>
<organism evidence="12 13">
    <name type="scientific">Halomonas heilongjiangensis</name>
    <dbReference type="NCBI Taxonomy" id="1387883"/>
    <lineage>
        <taxon>Bacteria</taxon>
        <taxon>Pseudomonadati</taxon>
        <taxon>Pseudomonadota</taxon>
        <taxon>Gammaproteobacteria</taxon>
        <taxon>Oceanospirillales</taxon>
        <taxon>Halomonadaceae</taxon>
        <taxon>Halomonas</taxon>
    </lineage>
</organism>
<evidence type="ECO:0000256" key="4">
    <source>
        <dbReference type="ARBA" id="ARBA00023315"/>
    </source>
</evidence>
<dbReference type="EMBL" id="PNRE01000032">
    <property type="protein sequence ID" value="PMR70390.1"/>
    <property type="molecule type" value="Genomic_DNA"/>
</dbReference>
<feature type="binding site" evidence="6 9">
    <location>
        <begin position="75"/>
        <end position="82"/>
    </location>
    <ligand>
        <name>substrate</name>
    </ligand>
</feature>
<dbReference type="RefSeq" id="WP_102627145.1">
    <property type="nucleotide sequence ID" value="NZ_PDOH01000050.1"/>
</dbReference>
<gene>
    <name evidence="6" type="primary">lipB</name>
    <name evidence="12" type="ORF">C1H66_06795</name>
</gene>
<comment type="pathway">
    <text evidence="1 6 7">Protein modification; protein lipoylation via endogenous pathway; protein N(6)-(lipoyl)lysine from octanoyl-[acyl-carrier-protein]: step 1/2.</text>
</comment>
<feature type="binding site" evidence="6 9">
    <location>
        <begin position="142"/>
        <end position="144"/>
    </location>
    <ligand>
        <name>substrate</name>
    </ligand>
</feature>
<evidence type="ECO:0000259" key="11">
    <source>
        <dbReference type="PROSITE" id="PS51733"/>
    </source>
</evidence>
<comment type="catalytic activity">
    <reaction evidence="6 7">
        <text>octanoyl-[ACP] + L-lysyl-[protein] = N(6)-octanoyl-L-lysyl-[protein] + holo-[ACP] + H(+)</text>
        <dbReference type="Rhea" id="RHEA:17665"/>
        <dbReference type="Rhea" id="RHEA-COMP:9636"/>
        <dbReference type="Rhea" id="RHEA-COMP:9685"/>
        <dbReference type="Rhea" id="RHEA-COMP:9752"/>
        <dbReference type="Rhea" id="RHEA-COMP:9928"/>
        <dbReference type="ChEBI" id="CHEBI:15378"/>
        <dbReference type="ChEBI" id="CHEBI:29969"/>
        <dbReference type="ChEBI" id="CHEBI:64479"/>
        <dbReference type="ChEBI" id="CHEBI:78463"/>
        <dbReference type="ChEBI" id="CHEBI:78809"/>
        <dbReference type="EC" id="2.3.1.181"/>
    </reaction>
</comment>
<keyword evidence="2 6" id="KW-0963">Cytoplasm</keyword>
<dbReference type="PANTHER" id="PTHR10993">
    <property type="entry name" value="OCTANOYLTRANSFERASE"/>
    <property type="match status" value="1"/>
</dbReference>
<dbReference type="NCBIfam" id="NF010922">
    <property type="entry name" value="PRK14342.1"/>
    <property type="match status" value="1"/>
</dbReference>
<dbReference type="NCBIfam" id="TIGR00214">
    <property type="entry name" value="lipB"/>
    <property type="match status" value="1"/>
</dbReference>
<dbReference type="UniPathway" id="UPA00538">
    <property type="reaction ID" value="UER00592"/>
</dbReference>
<dbReference type="InterPro" id="IPR004143">
    <property type="entry name" value="BPL_LPL_catalytic"/>
</dbReference>
<dbReference type="HAMAP" id="MF_00013">
    <property type="entry name" value="LipB"/>
    <property type="match status" value="1"/>
</dbReference>
<dbReference type="PROSITE" id="PS51733">
    <property type="entry name" value="BPL_LPL_CATALYTIC"/>
    <property type="match status" value="1"/>
</dbReference>
<protein>
    <recommendedName>
        <fullName evidence="6 7">Octanoyltransferase</fullName>
        <ecNumber evidence="6 7">2.3.1.181</ecNumber>
    </recommendedName>
    <alternativeName>
        <fullName evidence="6">Lipoate-protein ligase B</fullName>
    </alternativeName>
    <alternativeName>
        <fullName evidence="6">Lipoyl/octanoyl transferase</fullName>
    </alternativeName>
    <alternativeName>
        <fullName evidence="6">Octanoyl-[acyl-carrier-protein]-protein N-octanoyltransferase</fullName>
    </alternativeName>
</protein>
<evidence type="ECO:0000313" key="13">
    <source>
        <dbReference type="Proteomes" id="UP000235346"/>
    </source>
</evidence>
<reference evidence="12 13" key="1">
    <citation type="submission" date="2018-01" db="EMBL/GenBank/DDBJ databases">
        <title>Halomonas endophytica sp. nov., isolated from storage liquid in the stems of Populus euphratica.</title>
        <authorList>
            <person name="Chen C."/>
        </authorList>
    </citation>
    <scope>NUCLEOTIDE SEQUENCE [LARGE SCALE GENOMIC DNA]</scope>
    <source>
        <strain evidence="12 13">DSM 26881</strain>
    </source>
</reference>
<accession>A0A2N7TQB6</accession>
<dbReference type="EC" id="2.3.1.181" evidence="6 7"/>
<dbReference type="Proteomes" id="UP000235346">
    <property type="component" value="Unassembled WGS sequence"/>
</dbReference>
<comment type="caution">
    <text evidence="12">The sequence shown here is derived from an EMBL/GenBank/DDBJ whole genome shotgun (WGS) entry which is preliminary data.</text>
</comment>
<name>A0A2N7TQB6_9GAMM</name>
<dbReference type="Gene3D" id="3.30.930.10">
    <property type="entry name" value="Bira Bifunctional Protein, Domain 2"/>
    <property type="match status" value="1"/>
</dbReference>
<evidence type="ECO:0000256" key="3">
    <source>
        <dbReference type="ARBA" id="ARBA00022679"/>
    </source>
</evidence>
<feature type="domain" description="BPL/LPL catalytic" evidence="11">
    <location>
        <begin position="36"/>
        <end position="212"/>
    </location>
</feature>
<evidence type="ECO:0000256" key="6">
    <source>
        <dbReference type="HAMAP-Rule" id="MF_00013"/>
    </source>
</evidence>
<comment type="subcellular location">
    <subcellularLocation>
        <location evidence="6">Cytoplasm</location>
    </subcellularLocation>
</comment>
<evidence type="ECO:0000256" key="9">
    <source>
        <dbReference type="PIRSR" id="PIRSR016262-2"/>
    </source>
</evidence>
<comment type="similarity">
    <text evidence="6 7">Belongs to the LipB family.</text>
</comment>
<comment type="function">
    <text evidence="5 6 7">Catalyzes the transfer of endogenously produced octanoic acid from octanoyl-acyl-carrier-protein onto the lipoyl domains of lipoate-dependent enzymes. Lipoyl-ACP can also act as a substrate although octanoyl-ACP is likely to be the physiological substrate.</text>
</comment>
<comment type="miscellaneous">
    <text evidence="6">In the reaction, the free carboxyl group of octanoic acid is attached via an amide linkage to the epsilon-amino group of a specific lysine residue of lipoyl domains of lipoate-dependent enzymes.</text>
</comment>
<dbReference type="OrthoDB" id="9787061at2"/>
<dbReference type="InterPro" id="IPR020605">
    <property type="entry name" value="Octanoyltransferase_CS"/>
</dbReference>
<feature type="binding site" evidence="6 9">
    <location>
        <begin position="155"/>
        <end position="157"/>
    </location>
    <ligand>
        <name>substrate</name>
    </ligand>
</feature>
<dbReference type="PANTHER" id="PTHR10993:SF7">
    <property type="entry name" value="LIPOYLTRANSFERASE 2, MITOCHONDRIAL-RELATED"/>
    <property type="match status" value="1"/>
</dbReference>
<evidence type="ECO:0000256" key="7">
    <source>
        <dbReference type="PIRNR" id="PIRNR016262"/>
    </source>
</evidence>
<dbReference type="CDD" id="cd16444">
    <property type="entry name" value="LipB"/>
    <property type="match status" value="1"/>
</dbReference>
<dbReference type="PROSITE" id="PS01313">
    <property type="entry name" value="LIPB"/>
    <property type="match status" value="1"/>
</dbReference>
<dbReference type="PIRSF" id="PIRSF016262">
    <property type="entry name" value="LPLase"/>
    <property type="match status" value="1"/>
</dbReference>
<dbReference type="FunFam" id="3.30.930.10:FF:000020">
    <property type="entry name" value="Octanoyltransferase"/>
    <property type="match status" value="1"/>
</dbReference>
<feature type="site" description="Lowers pKa of active site Cys" evidence="6 10">
    <location>
        <position position="139"/>
    </location>
</feature>
<evidence type="ECO:0000256" key="10">
    <source>
        <dbReference type="PIRSR" id="PIRSR016262-3"/>
    </source>
</evidence>
<keyword evidence="4 6" id="KW-0012">Acyltransferase</keyword>
<sequence length="243" mass="25846">MSAAGVLAPIAVHRLGRQPYLPVWQAMRELTDTRDATTVDQFWLVEHDPVFTQGQAGKPEHLLMPGDIPVVATDRGGQVTYHGPGQVVLYPLLDVRRARVGVRDLVTALEQAVIALLDGYGVASRARPDAPGVYVGEAKIASLGLRIRRGASFHGIALNVDGDLSPFDRINPCGYAGMAMTRLADLVDDCPGVAAVGERLAECLAQELGRELVVASDRAFPATGLRGGAVDPSLGATFFIPEE</sequence>
<dbReference type="GO" id="GO:0033819">
    <property type="term" value="F:lipoyl(octanoyl) transferase activity"/>
    <property type="evidence" value="ECO:0007669"/>
    <property type="project" value="UniProtKB-EC"/>
</dbReference>
<evidence type="ECO:0000256" key="8">
    <source>
        <dbReference type="PIRSR" id="PIRSR016262-1"/>
    </source>
</evidence>
<dbReference type="AlphaFoldDB" id="A0A2N7TQB6"/>
<keyword evidence="13" id="KW-1185">Reference proteome</keyword>
<dbReference type="GO" id="GO:0009249">
    <property type="term" value="P:protein lipoylation"/>
    <property type="evidence" value="ECO:0007669"/>
    <property type="project" value="InterPro"/>
</dbReference>
<dbReference type="InterPro" id="IPR045864">
    <property type="entry name" value="aa-tRNA-synth_II/BPL/LPL"/>
</dbReference>
<dbReference type="Pfam" id="PF21948">
    <property type="entry name" value="LplA-B_cat"/>
    <property type="match status" value="1"/>
</dbReference>
<dbReference type="SUPFAM" id="SSF55681">
    <property type="entry name" value="Class II aaRS and biotin synthetases"/>
    <property type="match status" value="1"/>
</dbReference>
<proteinExistence type="inferred from homology"/>
<evidence type="ECO:0000313" key="12">
    <source>
        <dbReference type="EMBL" id="PMR70390.1"/>
    </source>
</evidence>
<dbReference type="InterPro" id="IPR000544">
    <property type="entry name" value="Octanoyltransferase"/>
</dbReference>
<feature type="active site" description="Acyl-thioester intermediate" evidence="6 8">
    <location>
        <position position="173"/>
    </location>
</feature>
<evidence type="ECO:0000256" key="1">
    <source>
        <dbReference type="ARBA" id="ARBA00004821"/>
    </source>
</evidence>